<evidence type="ECO:0000256" key="4">
    <source>
        <dbReference type="ARBA" id="ARBA00022475"/>
    </source>
</evidence>
<accession>A0A9D9EID4</accession>
<evidence type="ECO:0000256" key="6">
    <source>
        <dbReference type="ARBA" id="ARBA00022927"/>
    </source>
</evidence>
<dbReference type="Pfam" id="PF03840">
    <property type="entry name" value="SecG"/>
    <property type="match status" value="1"/>
</dbReference>
<evidence type="ECO:0000256" key="3">
    <source>
        <dbReference type="ARBA" id="ARBA00022448"/>
    </source>
</evidence>
<name>A0A9D9EID4_9BACT</name>
<dbReference type="PANTHER" id="PTHR34182:SF1">
    <property type="entry name" value="PROTEIN-EXPORT MEMBRANE PROTEIN SECG"/>
    <property type="match status" value="1"/>
</dbReference>
<keyword evidence="8 10" id="KW-0811">Translocation</keyword>
<protein>
    <recommendedName>
        <fullName evidence="10">Protein-export membrane protein SecG</fullName>
    </recommendedName>
</protein>
<keyword evidence="9 10" id="KW-0472">Membrane</keyword>
<dbReference type="GO" id="GO:0043952">
    <property type="term" value="P:protein transport by the Sec complex"/>
    <property type="evidence" value="ECO:0007669"/>
    <property type="project" value="TreeGrafter"/>
</dbReference>
<gene>
    <name evidence="11" type="primary">secG</name>
    <name evidence="11" type="ORF">IAC32_04425</name>
</gene>
<dbReference type="GO" id="GO:0009306">
    <property type="term" value="P:protein secretion"/>
    <property type="evidence" value="ECO:0007669"/>
    <property type="project" value="UniProtKB-UniRule"/>
</dbReference>
<comment type="function">
    <text evidence="10">Involved in protein export. Participates in an early event of protein translocation.</text>
</comment>
<dbReference type="GO" id="GO:0005886">
    <property type="term" value="C:plasma membrane"/>
    <property type="evidence" value="ECO:0007669"/>
    <property type="project" value="UniProtKB-SubCell"/>
</dbReference>
<evidence type="ECO:0000256" key="2">
    <source>
        <dbReference type="ARBA" id="ARBA00008445"/>
    </source>
</evidence>
<dbReference type="PANTHER" id="PTHR34182">
    <property type="entry name" value="PROTEIN-EXPORT MEMBRANE PROTEIN SECG"/>
    <property type="match status" value="1"/>
</dbReference>
<comment type="caution">
    <text evidence="11">The sequence shown here is derived from an EMBL/GenBank/DDBJ whole genome shotgun (WGS) entry which is preliminary data.</text>
</comment>
<evidence type="ECO:0000256" key="8">
    <source>
        <dbReference type="ARBA" id="ARBA00023010"/>
    </source>
</evidence>
<evidence type="ECO:0000313" key="12">
    <source>
        <dbReference type="Proteomes" id="UP000823637"/>
    </source>
</evidence>
<keyword evidence="7 10" id="KW-1133">Transmembrane helix</keyword>
<comment type="caution">
    <text evidence="10">Lacks conserved residue(s) required for the propagation of feature annotation.</text>
</comment>
<reference evidence="11" key="1">
    <citation type="submission" date="2020-10" db="EMBL/GenBank/DDBJ databases">
        <authorList>
            <person name="Gilroy R."/>
        </authorList>
    </citation>
    <scope>NUCLEOTIDE SEQUENCE</scope>
    <source>
        <strain evidence="11">D3-1215</strain>
    </source>
</reference>
<dbReference type="NCBIfam" id="TIGR00810">
    <property type="entry name" value="secG"/>
    <property type="match status" value="1"/>
</dbReference>
<dbReference type="GO" id="GO:0065002">
    <property type="term" value="P:intracellular protein transmembrane transport"/>
    <property type="evidence" value="ECO:0007669"/>
    <property type="project" value="TreeGrafter"/>
</dbReference>
<dbReference type="AlphaFoldDB" id="A0A9D9EID4"/>
<evidence type="ECO:0000256" key="7">
    <source>
        <dbReference type="ARBA" id="ARBA00022989"/>
    </source>
</evidence>
<keyword evidence="6 10" id="KW-0653">Protein transport</keyword>
<dbReference type="InterPro" id="IPR004692">
    <property type="entry name" value="SecG"/>
</dbReference>
<keyword evidence="3 10" id="KW-0813">Transport</keyword>
<evidence type="ECO:0000256" key="5">
    <source>
        <dbReference type="ARBA" id="ARBA00022692"/>
    </source>
</evidence>
<sequence length="117" mass="12088">MFVVLVSLAVIISVLLVIVVLVQNSKGGGLSSMFASSNSVMGVRKTTDFLDKATWSLVAILVVLSVASAAFIHSDENVDETTKILNKIEANSPVAPADDAAAPLMPALPAAPEVPAE</sequence>
<evidence type="ECO:0000256" key="1">
    <source>
        <dbReference type="ARBA" id="ARBA00004651"/>
    </source>
</evidence>
<evidence type="ECO:0000256" key="9">
    <source>
        <dbReference type="ARBA" id="ARBA00023136"/>
    </source>
</evidence>
<keyword evidence="4 10" id="KW-1003">Cell membrane</keyword>
<dbReference type="EMBL" id="JADIMR010000069">
    <property type="protein sequence ID" value="MBO8446975.1"/>
    <property type="molecule type" value="Genomic_DNA"/>
</dbReference>
<reference evidence="11" key="2">
    <citation type="journal article" date="2021" name="PeerJ">
        <title>Extensive microbial diversity within the chicken gut microbiome revealed by metagenomics and culture.</title>
        <authorList>
            <person name="Gilroy R."/>
            <person name="Ravi A."/>
            <person name="Getino M."/>
            <person name="Pursley I."/>
            <person name="Horton D.L."/>
            <person name="Alikhan N.F."/>
            <person name="Baker D."/>
            <person name="Gharbi K."/>
            <person name="Hall N."/>
            <person name="Watson M."/>
            <person name="Adriaenssens E.M."/>
            <person name="Foster-Nyarko E."/>
            <person name="Jarju S."/>
            <person name="Secka A."/>
            <person name="Antonio M."/>
            <person name="Oren A."/>
            <person name="Chaudhuri R.R."/>
            <person name="La Ragione R."/>
            <person name="Hildebrand F."/>
            <person name="Pallen M.J."/>
        </authorList>
    </citation>
    <scope>NUCLEOTIDE SEQUENCE</scope>
    <source>
        <strain evidence="11">D3-1215</strain>
    </source>
</reference>
<comment type="similarity">
    <text evidence="2 10">Belongs to the SecG family.</text>
</comment>
<organism evidence="11 12">
    <name type="scientific">Candidatus Enterocola intestinipullorum</name>
    <dbReference type="NCBI Taxonomy" id="2840783"/>
    <lineage>
        <taxon>Bacteria</taxon>
        <taxon>Pseudomonadati</taxon>
        <taxon>Bacteroidota</taxon>
        <taxon>Bacteroidia</taxon>
        <taxon>Bacteroidales</taxon>
        <taxon>Candidatus Enterocola</taxon>
    </lineage>
</organism>
<dbReference type="GO" id="GO:0015450">
    <property type="term" value="F:protein-transporting ATPase activity"/>
    <property type="evidence" value="ECO:0007669"/>
    <property type="project" value="UniProtKB-UniRule"/>
</dbReference>
<evidence type="ECO:0000256" key="10">
    <source>
        <dbReference type="RuleBase" id="RU365087"/>
    </source>
</evidence>
<dbReference type="Proteomes" id="UP000823637">
    <property type="component" value="Unassembled WGS sequence"/>
</dbReference>
<comment type="subcellular location">
    <subcellularLocation>
        <location evidence="1 10">Cell membrane</location>
        <topology evidence="1 10">Multi-pass membrane protein</topology>
    </subcellularLocation>
</comment>
<feature type="transmembrane region" description="Helical" evidence="10">
    <location>
        <begin position="53"/>
        <end position="73"/>
    </location>
</feature>
<keyword evidence="5 10" id="KW-0812">Transmembrane</keyword>
<evidence type="ECO:0000313" key="11">
    <source>
        <dbReference type="EMBL" id="MBO8446975.1"/>
    </source>
</evidence>
<proteinExistence type="inferred from homology"/>